<dbReference type="PROSITE" id="PS50937">
    <property type="entry name" value="HTH_MERR_2"/>
    <property type="match status" value="1"/>
</dbReference>
<feature type="coiled-coil region" evidence="5">
    <location>
        <begin position="77"/>
        <end position="104"/>
    </location>
</feature>
<dbReference type="GO" id="GO:0003677">
    <property type="term" value="F:DNA binding"/>
    <property type="evidence" value="ECO:0007669"/>
    <property type="project" value="UniProtKB-KW"/>
</dbReference>
<dbReference type="CDD" id="cd01106">
    <property type="entry name" value="HTH_TipAL-Mta"/>
    <property type="match status" value="1"/>
</dbReference>
<dbReference type="EMBL" id="FMAO01000002">
    <property type="protein sequence ID" value="SCB83576.1"/>
    <property type="molecule type" value="Genomic_DNA"/>
</dbReference>
<evidence type="ECO:0000256" key="4">
    <source>
        <dbReference type="ARBA" id="ARBA00023163"/>
    </source>
</evidence>
<dbReference type="InterPro" id="IPR000551">
    <property type="entry name" value="MerR-type_HTH_dom"/>
</dbReference>
<dbReference type="InterPro" id="IPR036244">
    <property type="entry name" value="TipA-like_antibiotic-bd"/>
</dbReference>
<evidence type="ECO:0000256" key="1">
    <source>
        <dbReference type="ARBA" id="ARBA00023015"/>
    </source>
</evidence>
<evidence type="ECO:0000259" key="6">
    <source>
        <dbReference type="PROSITE" id="PS50937"/>
    </source>
</evidence>
<dbReference type="SUPFAM" id="SSF46955">
    <property type="entry name" value="Putative DNA-binding domain"/>
    <property type="match status" value="1"/>
</dbReference>
<evidence type="ECO:0000256" key="3">
    <source>
        <dbReference type="ARBA" id="ARBA00023159"/>
    </source>
</evidence>
<name>A0A1C3ZMV3_9LACO</name>
<dbReference type="PANTHER" id="PTHR30204:SF90">
    <property type="entry name" value="HTH-TYPE TRANSCRIPTIONAL ACTIVATOR MTA"/>
    <property type="match status" value="1"/>
</dbReference>
<organism evidence="7 8">
    <name type="scientific">Weissella bombi</name>
    <dbReference type="NCBI Taxonomy" id="1505725"/>
    <lineage>
        <taxon>Bacteria</taxon>
        <taxon>Bacillati</taxon>
        <taxon>Bacillota</taxon>
        <taxon>Bacilli</taxon>
        <taxon>Lactobacillales</taxon>
        <taxon>Lactobacillaceae</taxon>
        <taxon>Weissella</taxon>
    </lineage>
</organism>
<dbReference type="SUPFAM" id="SSF89082">
    <property type="entry name" value="Antibiotic binding domain of TipA-like multidrug resistance regulators"/>
    <property type="match status" value="1"/>
</dbReference>
<protein>
    <submittedName>
        <fullName evidence="7">DNA-binding transcriptional regulator, MerR family</fullName>
    </submittedName>
</protein>
<dbReference type="Gene3D" id="1.10.1660.10">
    <property type="match status" value="1"/>
</dbReference>
<dbReference type="Proteomes" id="UP000199268">
    <property type="component" value="Unassembled WGS sequence"/>
</dbReference>
<dbReference type="InterPro" id="IPR047057">
    <property type="entry name" value="MerR_fam"/>
</dbReference>
<evidence type="ECO:0000256" key="2">
    <source>
        <dbReference type="ARBA" id="ARBA00023125"/>
    </source>
</evidence>
<dbReference type="OrthoDB" id="9814833at2"/>
<gene>
    <name evidence="7" type="ORF">GA0061074_10299</name>
</gene>
<keyword evidence="5" id="KW-0175">Coiled coil</keyword>
<keyword evidence="8" id="KW-1185">Reference proteome</keyword>
<accession>A0A1C3ZMV3</accession>
<dbReference type="InterPro" id="IPR012925">
    <property type="entry name" value="TipAS_dom"/>
</dbReference>
<keyword evidence="3" id="KW-0010">Activator</keyword>
<dbReference type="STRING" id="1505725.GA0061074_10299"/>
<keyword evidence="2 7" id="KW-0238">DNA-binding</keyword>
<sequence length="251" mass="29763">MTYTIKTVARLSGVSTRTLRYYDEISLLKPATINSSGYRLYGDEEINRLQQILYYRELDFSLEEIKLILDNPNFDIKKALQIQYQQLLSRKERIENLLLNIKKTMQYYQGEIEMTASDKFSAFKVEQVTQNEQQYGDEIRSKYGTDQVNKANKKYLRLTQADMDEMKLVEKQLFEQLAVYIENPDVQGKVAQKIFELHKLWLSFTLPEYSSEMHKGIVTMYVEDERFKMYYDEKEPGSAEALYHIIQHYAN</sequence>
<evidence type="ECO:0000256" key="5">
    <source>
        <dbReference type="SAM" id="Coils"/>
    </source>
</evidence>
<dbReference type="PANTHER" id="PTHR30204">
    <property type="entry name" value="REDOX-CYCLING DRUG-SENSING TRANSCRIPTIONAL ACTIVATOR SOXR"/>
    <property type="match status" value="1"/>
</dbReference>
<dbReference type="SMART" id="SM00422">
    <property type="entry name" value="HTH_MERR"/>
    <property type="match status" value="1"/>
</dbReference>
<reference evidence="8" key="1">
    <citation type="submission" date="2016-08" db="EMBL/GenBank/DDBJ databases">
        <authorList>
            <person name="Varghese N."/>
            <person name="Submissions Spin"/>
        </authorList>
    </citation>
    <scope>NUCLEOTIDE SEQUENCE [LARGE SCALE GENOMIC DNA]</scope>
    <source>
        <strain evidence="8">R-53094</strain>
    </source>
</reference>
<dbReference type="Gene3D" id="1.10.490.50">
    <property type="entry name" value="Antibiotic binding domain of TipA-like multidrug resistance regulators"/>
    <property type="match status" value="1"/>
</dbReference>
<dbReference type="Pfam" id="PF13411">
    <property type="entry name" value="MerR_1"/>
    <property type="match status" value="1"/>
</dbReference>
<dbReference type="GO" id="GO:0003700">
    <property type="term" value="F:DNA-binding transcription factor activity"/>
    <property type="evidence" value="ECO:0007669"/>
    <property type="project" value="InterPro"/>
</dbReference>
<evidence type="ECO:0000313" key="7">
    <source>
        <dbReference type="EMBL" id="SCB83576.1"/>
    </source>
</evidence>
<keyword evidence="4" id="KW-0804">Transcription</keyword>
<feature type="domain" description="HTH merR-type" evidence="6">
    <location>
        <begin position="2"/>
        <end position="71"/>
    </location>
</feature>
<dbReference type="AlphaFoldDB" id="A0A1C3ZMV3"/>
<dbReference type="InterPro" id="IPR009061">
    <property type="entry name" value="DNA-bd_dom_put_sf"/>
</dbReference>
<dbReference type="PRINTS" id="PR00040">
    <property type="entry name" value="HTHMERR"/>
</dbReference>
<dbReference type="RefSeq" id="WP_092461580.1">
    <property type="nucleotide sequence ID" value="NZ_BJEE01000001.1"/>
</dbReference>
<dbReference type="Pfam" id="PF07739">
    <property type="entry name" value="TipAS"/>
    <property type="match status" value="1"/>
</dbReference>
<proteinExistence type="predicted"/>
<keyword evidence="1" id="KW-0805">Transcription regulation</keyword>
<evidence type="ECO:0000313" key="8">
    <source>
        <dbReference type="Proteomes" id="UP000199268"/>
    </source>
</evidence>